<organism evidence="3 4">
    <name type="scientific">Metarhizium robertsii (strain ARSEF 23 / ATCC MYA-3075)</name>
    <name type="common">Metarhizium anisopliae (strain ARSEF 23)</name>
    <dbReference type="NCBI Taxonomy" id="655844"/>
    <lineage>
        <taxon>Eukaryota</taxon>
        <taxon>Fungi</taxon>
        <taxon>Dikarya</taxon>
        <taxon>Ascomycota</taxon>
        <taxon>Pezizomycotina</taxon>
        <taxon>Sordariomycetes</taxon>
        <taxon>Hypocreomycetidae</taxon>
        <taxon>Hypocreales</taxon>
        <taxon>Clavicipitaceae</taxon>
        <taxon>Metarhizium</taxon>
    </lineage>
</organism>
<dbReference type="Proteomes" id="UP000002498">
    <property type="component" value="Unassembled WGS sequence"/>
</dbReference>
<feature type="signal peptide" evidence="2">
    <location>
        <begin position="1"/>
        <end position="17"/>
    </location>
</feature>
<feature type="coiled-coil region" evidence="1">
    <location>
        <begin position="20"/>
        <end position="47"/>
    </location>
</feature>
<dbReference type="KEGG" id="maj:MAA_11470"/>
<proteinExistence type="predicted"/>
<dbReference type="GeneID" id="23632918"/>
<keyword evidence="1" id="KW-0175">Coiled coil</keyword>
<accession>A0A0B2X7N4</accession>
<evidence type="ECO:0000256" key="1">
    <source>
        <dbReference type="SAM" id="Coils"/>
    </source>
</evidence>
<comment type="caution">
    <text evidence="3">The sequence shown here is derived from an EMBL/GenBank/DDBJ whole genome shotgun (WGS) entry which is preliminary data.</text>
</comment>
<feature type="coiled-coil region" evidence="1">
    <location>
        <begin position="76"/>
        <end position="135"/>
    </location>
</feature>
<evidence type="ECO:0000256" key="2">
    <source>
        <dbReference type="SAM" id="SignalP"/>
    </source>
</evidence>
<evidence type="ECO:0000313" key="4">
    <source>
        <dbReference type="Proteomes" id="UP000002498"/>
    </source>
</evidence>
<keyword evidence="2" id="KW-0732">Signal</keyword>
<name>A0A0B2X7N4_METRA</name>
<gene>
    <name evidence="3" type="ORF">MAA_11470</name>
</gene>
<dbReference type="AlphaFoldDB" id="A0A0B2X7N4"/>
<sequence length="145" mass="16485">MKASNVFLAVFPGLAIAAPALDARQNIDKANEALKALDDQTSAVKADTEKNLQDQAYRQAVWTARVNREVDFSDKLAELLKDQTEAKDVLNQLKDEIIESKKSAVEAPARLEKQRQKREQNIQDYENIANDLREAFRTMRILRIT</sequence>
<reference evidence="3 4" key="1">
    <citation type="journal article" date="2011" name="PLoS Genet.">
        <title>Genome sequencing and comparative transcriptomics of the model entomopathogenic fungi Metarhizium anisopliae and M. acridum.</title>
        <authorList>
            <person name="Gao Q."/>
            <person name="Jin K."/>
            <person name="Ying S.H."/>
            <person name="Zhang Y."/>
            <person name="Xiao G."/>
            <person name="Shang Y."/>
            <person name="Duan Z."/>
            <person name="Hu X."/>
            <person name="Xie X.Q."/>
            <person name="Zhou G."/>
            <person name="Peng G."/>
            <person name="Luo Z."/>
            <person name="Huang W."/>
            <person name="Wang B."/>
            <person name="Fang W."/>
            <person name="Wang S."/>
            <person name="Zhong Y."/>
            <person name="Ma L.J."/>
            <person name="St Leger R.J."/>
            <person name="Zhao G.P."/>
            <person name="Pei Y."/>
            <person name="Feng M.G."/>
            <person name="Xia Y."/>
            <person name="Wang C."/>
        </authorList>
    </citation>
    <scope>NUCLEOTIDE SEQUENCE [LARGE SCALE GENOMIC DNA]</scope>
    <source>
        <strain evidence="4">ARSEF 23 / ATCC MYA-3075</strain>
    </source>
</reference>
<dbReference type="PHI-base" id="PHI:123151"/>
<dbReference type="RefSeq" id="XP_011411766.1">
    <property type="nucleotide sequence ID" value="XM_011413464.1"/>
</dbReference>
<protein>
    <submittedName>
        <fullName evidence="3">Uncharacterized protein</fullName>
    </submittedName>
</protein>
<dbReference type="HOGENOM" id="CLU_1855763_0_0_1"/>
<reference evidence="3 4" key="2">
    <citation type="journal article" date="2014" name="Proc. Natl. Acad. Sci. U.S.A.">
        <title>Trajectory and genomic determinants of fungal-pathogen speciation and host adaptation.</title>
        <authorList>
            <person name="Hu X."/>
            <person name="Xiao G."/>
            <person name="Zheng P."/>
            <person name="Shang Y."/>
            <person name="Su Y."/>
            <person name="Zhang X."/>
            <person name="Liu X."/>
            <person name="Zhan S."/>
            <person name="St Leger R.J."/>
            <person name="Wang C."/>
        </authorList>
    </citation>
    <scope>GENOME REANNOTATION</scope>
    <source>
        <strain evidence="4">ARSEF 23 / ATCC MYA-3075</strain>
    </source>
</reference>
<dbReference type="OrthoDB" id="4940770at2759"/>
<keyword evidence="4" id="KW-1185">Reference proteome</keyword>
<feature type="chain" id="PRO_5002081920" evidence="2">
    <location>
        <begin position="18"/>
        <end position="145"/>
    </location>
</feature>
<dbReference type="EMBL" id="ADNJ02000008">
    <property type="protein sequence ID" value="KHO10933.1"/>
    <property type="molecule type" value="Genomic_DNA"/>
</dbReference>
<evidence type="ECO:0000313" key="3">
    <source>
        <dbReference type="EMBL" id="KHO10933.1"/>
    </source>
</evidence>